<keyword evidence="4 5" id="KW-0694">RNA-binding</keyword>
<dbReference type="PANTHER" id="PTHR22807">
    <property type="entry name" value="NOP2 YEAST -RELATED NOL1/NOP2/FMU SUN DOMAIN-CONTAINING"/>
    <property type="match status" value="1"/>
</dbReference>
<organism evidence="7 8">
    <name type="scientific">Cognatishimia activa</name>
    <dbReference type="NCBI Taxonomy" id="1715691"/>
    <lineage>
        <taxon>Bacteria</taxon>
        <taxon>Pseudomonadati</taxon>
        <taxon>Pseudomonadota</taxon>
        <taxon>Alphaproteobacteria</taxon>
        <taxon>Rhodobacterales</taxon>
        <taxon>Paracoccaceae</taxon>
        <taxon>Cognatishimia</taxon>
    </lineage>
</organism>
<evidence type="ECO:0000256" key="5">
    <source>
        <dbReference type="PROSITE-ProRule" id="PRU01023"/>
    </source>
</evidence>
<evidence type="ECO:0000259" key="6">
    <source>
        <dbReference type="PROSITE" id="PS51686"/>
    </source>
</evidence>
<dbReference type="EMBL" id="CYUE01000021">
    <property type="protein sequence ID" value="CUK27195.1"/>
    <property type="molecule type" value="Genomic_DNA"/>
</dbReference>
<dbReference type="GO" id="GO:0003723">
    <property type="term" value="F:RNA binding"/>
    <property type="evidence" value="ECO:0007669"/>
    <property type="project" value="UniProtKB-UniRule"/>
</dbReference>
<comment type="similarity">
    <text evidence="5">Belongs to the class I-like SAM-binding methyltransferase superfamily. RsmB/NOP family.</text>
</comment>
<dbReference type="AlphaFoldDB" id="A0A0P1IUN0"/>
<dbReference type="PANTHER" id="PTHR22807:SF53">
    <property type="entry name" value="RIBOSOMAL RNA SMALL SUBUNIT METHYLTRANSFERASE B-RELATED"/>
    <property type="match status" value="1"/>
</dbReference>
<dbReference type="RefSeq" id="WP_058316087.1">
    <property type="nucleotide sequence ID" value="NZ_CYTO01000024.1"/>
</dbReference>
<dbReference type="GO" id="GO:0001510">
    <property type="term" value="P:RNA methylation"/>
    <property type="evidence" value="ECO:0007669"/>
    <property type="project" value="InterPro"/>
</dbReference>
<feature type="active site" description="Nucleophile" evidence="5">
    <location>
        <position position="337"/>
    </location>
</feature>
<evidence type="ECO:0000256" key="1">
    <source>
        <dbReference type="ARBA" id="ARBA00022603"/>
    </source>
</evidence>
<dbReference type="EC" id="2.1.1.176" evidence="7"/>
<dbReference type="PROSITE" id="PS51686">
    <property type="entry name" value="SAM_MT_RSMB_NOP"/>
    <property type="match status" value="1"/>
</dbReference>
<gene>
    <name evidence="7" type="primary">rsmB_2</name>
    <name evidence="7" type="ORF">TA5114_03018</name>
</gene>
<dbReference type="OrthoDB" id="9810297at2"/>
<feature type="binding site" evidence="5">
    <location>
        <position position="244"/>
    </location>
    <ligand>
        <name>S-adenosyl-L-methionine</name>
        <dbReference type="ChEBI" id="CHEBI:59789"/>
    </ligand>
</feature>
<keyword evidence="2 5" id="KW-0808">Transferase</keyword>
<dbReference type="Proteomes" id="UP000051184">
    <property type="component" value="Unassembled WGS sequence"/>
</dbReference>
<evidence type="ECO:0000256" key="2">
    <source>
        <dbReference type="ARBA" id="ARBA00022679"/>
    </source>
</evidence>
<feature type="domain" description="SAM-dependent MTase RsmB/NOP-type" evidence="6">
    <location>
        <begin position="131"/>
        <end position="383"/>
    </location>
</feature>
<keyword evidence="3 5" id="KW-0949">S-adenosyl-L-methionine</keyword>
<evidence type="ECO:0000313" key="7">
    <source>
        <dbReference type="EMBL" id="CUK27195.1"/>
    </source>
</evidence>
<dbReference type="SUPFAM" id="SSF53335">
    <property type="entry name" value="S-adenosyl-L-methionine-dependent methyltransferases"/>
    <property type="match status" value="1"/>
</dbReference>
<keyword evidence="8" id="KW-1185">Reference proteome</keyword>
<accession>A0A0P1IUN0</accession>
<dbReference type="STRING" id="1715691.TA5113_02985"/>
<dbReference type="PRINTS" id="PR02008">
    <property type="entry name" value="RCMTFAMILY"/>
</dbReference>
<dbReference type="Gene3D" id="3.40.50.150">
    <property type="entry name" value="Vaccinia Virus protein VP39"/>
    <property type="match status" value="1"/>
</dbReference>
<dbReference type="Pfam" id="PF22458">
    <property type="entry name" value="RsmF-B_ferredox"/>
    <property type="match status" value="1"/>
</dbReference>
<evidence type="ECO:0000256" key="3">
    <source>
        <dbReference type="ARBA" id="ARBA00022691"/>
    </source>
</evidence>
<protein>
    <submittedName>
        <fullName evidence="7">Ribosomal RNA small subunit methyltransferase B</fullName>
        <ecNumber evidence="7">2.1.1.176</ecNumber>
    </submittedName>
</protein>
<comment type="caution">
    <text evidence="5">Lacks conserved residue(s) required for the propagation of feature annotation.</text>
</comment>
<reference evidence="8" key="1">
    <citation type="submission" date="2015-09" db="EMBL/GenBank/DDBJ databases">
        <authorList>
            <person name="Rodrigo-Torres Lidia"/>
            <person name="Arahal R.David."/>
        </authorList>
    </citation>
    <scope>NUCLEOTIDE SEQUENCE [LARGE SCALE GENOMIC DNA]</scope>
    <source>
        <strain evidence="8">CECT 5114</strain>
    </source>
</reference>
<dbReference type="InterPro" id="IPR054728">
    <property type="entry name" value="RsmB-like_ferredoxin"/>
</dbReference>
<dbReference type="InterPro" id="IPR023267">
    <property type="entry name" value="RCMT"/>
</dbReference>
<name>A0A0P1IUN0_9RHOB</name>
<dbReference type="Gene3D" id="3.30.70.1170">
    <property type="entry name" value="Sun protein, domain 3"/>
    <property type="match status" value="1"/>
</dbReference>
<dbReference type="InterPro" id="IPR049560">
    <property type="entry name" value="MeTrfase_RsmB-F_NOP2_cat"/>
</dbReference>
<dbReference type="InterPro" id="IPR029063">
    <property type="entry name" value="SAM-dependent_MTases_sf"/>
</dbReference>
<feature type="binding site" evidence="5">
    <location>
        <position position="284"/>
    </location>
    <ligand>
        <name>S-adenosyl-L-methionine</name>
        <dbReference type="ChEBI" id="CHEBI:59789"/>
    </ligand>
</feature>
<sequence>MTPAARVQTAIELLDPILAGEPAERVLTQWARASRFAGSKDRAAVRDHVYDALRQRNSAAASGGGENGRALMIGLLRLQGIDPESIFSGEGYAPSALSSEEMKGAVSKAIDLPEWIVPEFKSSLGSDFEAVEAALKDRAPVILRANLRKTTRAKATEALSGEGILTKSHTASESALEVTQGARQIRNSKTYRDGLVELQDAASQAAIDLLPMDEVIRTLDYCAGGGGKLLAMAGRGKGAFFAHDAIESRLRDLPERAKRAGVKARVLKSADLTKQDPFDLVFCDVPCSGTGTWRRDPDAKWKLTRESLDKTLSLQLKILTEAQNFVSKDGYLSYATCSLLNCENRNQIDRFLKQSGEWNLIDDHSWTPLDGCDGFYTALLKRC</sequence>
<keyword evidence="1 5" id="KW-0489">Methyltransferase</keyword>
<evidence type="ECO:0000313" key="8">
    <source>
        <dbReference type="Proteomes" id="UP000051184"/>
    </source>
</evidence>
<dbReference type="Pfam" id="PF01189">
    <property type="entry name" value="Methyltr_RsmB-F"/>
    <property type="match status" value="1"/>
</dbReference>
<dbReference type="GO" id="GO:0008173">
    <property type="term" value="F:RNA methyltransferase activity"/>
    <property type="evidence" value="ECO:0007669"/>
    <property type="project" value="InterPro"/>
</dbReference>
<proteinExistence type="inferred from homology"/>
<evidence type="ECO:0000256" key="4">
    <source>
        <dbReference type="ARBA" id="ARBA00022884"/>
    </source>
</evidence>
<dbReference type="InterPro" id="IPR001678">
    <property type="entry name" value="MeTrfase_RsmB-F_NOP2_dom"/>
</dbReference>